<dbReference type="FunFam" id="3.30.200.20:FF:000042">
    <property type="entry name" value="Aurora kinase A"/>
    <property type="match status" value="1"/>
</dbReference>
<dbReference type="GO" id="GO:0005634">
    <property type="term" value="C:nucleus"/>
    <property type="evidence" value="ECO:0007669"/>
    <property type="project" value="TreeGrafter"/>
</dbReference>
<evidence type="ECO:0000313" key="10">
    <source>
        <dbReference type="EMBL" id="OHT12605.1"/>
    </source>
</evidence>
<dbReference type="Proteomes" id="UP000179807">
    <property type="component" value="Unassembled WGS sequence"/>
</dbReference>
<dbReference type="PROSITE" id="PS00107">
    <property type="entry name" value="PROTEIN_KINASE_ATP"/>
    <property type="match status" value="1"/>
</dbReference>
<dbReference type="EMBL" id="MLAK01000560">
    <property type="protein sequence ID" value="OHT12605.1"/>
    <property type="molecule type" value="Genomic_DNA"/>
</dbReference>
<evidence type="ECO:0000313" key="11">
    <source>
        <dbReference type="Proteomes" id="UP000179807"/>
    </source>
</evidence>
<evidence type="ECO:0000259" key="9">
    <source>
        <dbReference type="PROSITE" id="PS50011"/>
    </source>
</evidence>
<name>A0A1J4KSZ4_9EUKA</name>
<dbReference type="AlphaFoldDB" id="A0A1J4KSZ4"/>
<keyword evidence="3 6" id="KW-0547">Nucleotide-binding</keyword>
<dbReference type="PANTHER" id="PTHR24345:SF91">
    <property type="entry name" value="SERINE_THREONINE-PROTEIN KINASE PLK4"/>
    <property type="match status" value="1"/>
</dbReference>
<dbReference type="VEuPathDB" id="TrichDB:TRFO_03635"/>
<dbReference type="Gene3D" id="1.10.510.10">
    <property type="entry name" value="Transferase(Phosphotransferase) domain 1"/>
    <property type="match status" value="1"/>
</dbReference>
<dbReference type="GO" id="GO:0004674">
    <property type="term" value="F:protein serine/threonine kinase activity"/>
    <property type="evidence" value="ECO:0007669"/>
    <property type="project" value="UniProtKB-KW"/>
</dbReference>
<keyword evidence="5 6" id="KW-0067">ATP-binding</keyword>
<comment type="caution">
    <text evidence="10">The sequence shown here is derived from an EMBL/GenBank/DDBJ whole genome shotgun (WGS) entry which is preliminary data.</text>
</comment>
<organism evidence="10 11">
    <name type="scientific">Tritrichomonas foetus</name>
    <dbReference type="NCBI Taxonomy" id="1144522"/>
    <lineage>
        <taxon>Eukaryota</taxon>
        <taxon>Metamonada</taxon>
        <taxon>Parabasalia</taxon>
        <taxon>Tritrichomonadida</taxon>
        <taxon>Tritrichomonadidae</taxon>
        <taxon>Tritrichomonas</taxon>
    </lineage>
</organism>
<dbReference type="GeneID" id="94826124"/>
<evidence type="ECO:0000256" key="1">
    <source>
        <dbReference type="ARBA" id="ARBA00022527"/>
    </source>
</evidence>
<dbReference type="PANTHER" id="PTHR24345">
    <property type="entry name" value="SERINE/THREONINE-PROTEIN KINASE PLK"/>
    <property type="match status" value="1"/>
</dbReference>
<dbReference type="SMART" id="SM00220">
    <property type="entry name" value="S_TKc"/>
    <property type="match status" value="1"/>
</dbReference>
<comment type="similarity">
    <text evidence="7">Belongs to the protein kinase superfamily.</text>
</comment>
<dbReference type="FunFam" id="1.10.510.10:FF:000956">
    <property type="entry name" value="CAMK family protein kinase"/>
    <property type="match status" value="1"/>
</dbReference>
<proteinExistence type="inferred from homology"/>
<dbReference type="InterPro" id="IPR008271">
    <property type="entry name" value="Ser/Thr_kinase_AS"/>
</dbReference>
<protein>
    <submittedName>
        <fullName evidence="10">CBL-interacting protein kinase 5</fullName>
    </submittedName>
</protein>
<keyword evidence="2" id="KW-0808">Transferase</keyword>
<feature type="region of interest" description="Disordered" evidence="8">
    <location>
        <begin position="322"/>
        <end position="344"/>
    </location>
</feature>
<dbReference type="CDD" id="cd14003">
    <property type="entry name" value="STKc_AMPK-like"/>
    <property type="match status" value="1"/>
</dbReference>
<evidence type="ECO:0000256" key="5">
    <source>
        <dbReference type="ARBA" id="ARBA00022840"/>
    </source>
</evidence>
<feature type="compositionally biased region" description="Acidic residues" evidence="8">
    <location>
        <begin position="325"/>
        <end position="337"/>
    </location>
</feature>
<evidence type="ECO:0000256" key="6">
    <source>
        <dbReference type="PROSITE-ProRule" id="PRU10141"/>
    </source>
</evidence>
<dbReference type="InterPro" id="IPR011009">
    <property type="entry name" value="Kinase-like_dom_sf"/>
</dbReference>
<evidence type="ECO:0000256" key="2">
    <source>
        <dbReference type="ARBA" id="ARBA00022679"/>
    </source>
</evidence>
<dbReference type="PROSITE" id="PS00108">
    <property type="entry name" value="PROTEIN_KINASE_ST"/>
    <property type="match status" value="1"/>
</dbReference>
<accession>A0A1J4KSZ4</accession>
<feature type="domain" description="Protein kinase" evidence="9">
    <location>
        <begin position="16"/>
        <end position="267"/>
    </location>
</feature>
<keyword evidence="11" id="KW-1185">Reference proteome</keyword>
<evidence type="ECO:0000256" key="3">
    <source>
        <dbReference type="ARBA" id="ARBA00022741"/>
    </source>
</evidence>
<dbReference type="OrthoDB" id="193931at2759"/>
<gene>
    <name evidence="10" type="primary">CIPK5</name>
    <name evidence="10" type="ORF">TRFO_03635</name>
</gene>
<feature type="binding site" evidence="6">
    <location>
        <position position="45"/>
    </location>
    <ligand>
        <name>ATP</name>
        <dbReference type="ChEBI" id="CHEBI:30616"/>
    </ligand>
</feature>
<sequence>MGDTKTPNFPRRLHQYTIGAELGRGSFAAVYKAFNSKNRRSYAIKILPKNNLMSPGDIQRFQREVNASSFLIHDNIVAVHDFFWDDNNFYLIQDLCSGGDLFHYITKKDHLSEEVSAFLFDQICRAIEYCHSFNVAHRDLKPENILIEKFPLVRVTDFGLCGYIEDDIKMTTFCGSTAYCAPECLSKIEYDGRMADIWSLGVILYVMVTGDSPWDNNTGKMIQQIKNADYNLPTNLSDDCRDLISKMIRINPKERITIKEVLEHPFMSLAASSGLKLPIKKPDKNASAKLPPLDGFSLEEIGKAVKLESTITEERFGIVSPFEGNCEENGEDDEDEYDKNKNMPPLPSFAIRCQSFENFFTTPSGRKKVMIPKGQARQSFMMQRTKHRRVVNLNQTLPPMV</sequence>
<reference evidence="10" key="1">
    <citation type="submission" date="2016-10" db="EMBL/GenBank/DDBJ databases">
        <authorList>
            <person name="Benchimol M."/>
            <person name="Almeida L.G."/>
            <person name="Vasconcelos A.T."/>
            <person name="Perreira-Neves A."/>
            <person name="Rosa I.A."/>
            <person name="Tasca T."/>
            <person name="Bogo M.R."/>
            <person name="de Souza W."/>
        </authorList>
    </citation>
    <scope>NUCLEOTIDE SEQUENCE [LARGE SCALE GENOMIC DNA]</scope>
    <source>
        <strain evidence="10">K</strain>
    </source>
</reference>
<evidence type="ECO:0000256" key="4">
    <source>
        <dbReference type="ARBA" id="ARBA00022777"/>
    </source>
</evidence>
<evidence type="ECO:0000256" key="8">
    <source>
        <dbReference type="SAM" id="MobiDB-lite"/>
    </source>
</evidence>
<dbReference type="PROSITE" id="PS50011">
    <property type="entry name" value="PROTEIN_KINASE_DOM"/>
    <property type="match status" value="1"/>
</dbReference>
<keyword evidence="1 7" id="KW-0723">Serine/threonine-protein kinase</keyword>
<dbReference type="RefSeq" id="XP_068365741.1">
    <property type="nucleotide sequence ID" value="XM_068491420.1"/>
</dbReference>
<dbReference type="GO" id="GO:0005524">
    <property type="term" value="F:ATP binding"/>
    <property type="evidence" value="ECO:0007669"/>
    <property type="project" value="UniProtKB-UniRule"/>
</dbReference>
<evidence type="ECO:0000256" key="7">
    <source>
        <dbReference type="RuleBase" id="RU000304"/>
    </source>
</evidence>
<dbReference type="Pfam" id="PF00069">
    <property type="entry name" value="Pkinase"/>
    <property type="match status" value="1"/>
</dbReference>
<dbReference type="InterPro" id="IPR017441">
    <property type="entry name" value="Protein_kinase_ATP_BS"/>
</dbReference>
<dbReference type="SUPFAM" id="SSF56112">
    <property type="entry name" value="Protein kinase-like (PK-like)"/>
    <property type="match status" value="1"/>
</dbReference>
<keyword evidence="4 10" id="KW-0418">Kinase</keyword>
<dbReference type="InterPro" id="IPR000719">
    <property type="entry name" value="Prot_kinase_dom"/>
</dbReference>